<evidence type="ECO:0000256" key="11">
    <source>
        <dbReference type="ARBA" id="ARBA00048540"/>
    </source>
</evidence>
<evidence type="ECO:0000256" key="6">
    <source>
        <dbReference type="ARBA" id="ARBA00022679"/>
    </source>
</evidence>
<organism evidence="13 14">
    <name type="scientific">Methylomonas albis</name>
    <dbReference type="NCBI Taxonomy" id="1854563"/>
    <lineage>
        <taxon>Bacteria</taxon>
        <taxon>Pseudomonadati</taxon>
        <taxon>Pseudomonadota</taxon>
        <taxon>Gammaproteobacteria</taxon>
        <taxon>Methylococcales</taxon>
        <taxon>Methylococcaceae</taxon>
        <taxon>Methylomonas</taxon>
    </lineage>
</organism>
<gene>
    <name evidence="13" type="ORF">IE877_10295</name>
</gene>
<evidence type="ECO:0000256" key="5">
    <source>
        <dbReference type="ARBA" id="ARBA00022630"/>
    </source>
</evidence>
<dbReference type="GO" id="GO:0016740">
    <property type="term" value="F:transferase activity"/>
    <property type="evidence" value="ECO:0007669"/>
    <property type="project" value="UniProtKB-KW"/>
</dbReference>
<comment type="catalytic activity">
    <reaction evidence="11 12">
        <text>L-threonyl-[protein] + FAD = FMN-L-threonyl-[protein] + AMP + H(+)</text>
        <dbReference type="Rhea" id="RHEA:36847"/>
        <dbReference type="Rhea" id="RHEA-COMP:11060"/>
        <dbReference type="Rhea" id="RHEA-COMP:11061"/>
        <dbReference type="ChEBI" id="CHEBI:15378"/>
        <dbReference type="ChEBI" id="CHEBI:30013"/>
        <dbReference type="ChEBI" id="CHEBI:57692"/>
        <dbReference type="ChEBI" id="CHEBI:74257"/>
        <dbReference type="ChEBI" id="CHEBI:456215"/>
        <dbReference type="EC" id="2.7.1.180"/>
    </reaction>
</comment>
<keyword evidence="6 12" id="KW-0808">Transferase</keyword>
<protein>
    <recommendedName>
        <fullName evidence="4 12">FAD:protein FMN transferase</fullName>
        <ecNumber evidence="3 12">2.7.1.180</ecNumber>
    </recommendedName>
    <alternativeName>
        <fullName evidence="10 12">Flavin transferase</fullName>
    </alternativeName>
</protein>
<comment type="similarity">
    <text evidence="2 12">Belongs to the ApbE family.</text>
</comment>
<dbReference type="EC" id="2.7.1.180" evidence="3 12"/>
<evidence type="ECO:0000313" key="14">
    <source>
        <dbReference type="Proteomes" id="UP000652176"/>
    </source>
</evidence>
<keyword evidence="5 12" id="KW-0285">Flavoprotein</keyword>
<evidence type="ECO:0000256" key="10">
    <source>
        <dbReference type="ARBA" id="ARBA00031306"/>
    </source>
</evidence>
<name>A0ABR9CZZ9_9GAMM</name>
<evidence type="ECO:0000256" key="9">
    <source>
        <dbReference type="ARBA" id="ARBA00022842"/>
    </source>
</evidence>
<dbReference type="PANTHER" id="PTHR30040">
    <property type="entry name" value="THIAMINE BIOSYNTHESIS LIPOPROTEIN APBE"/>
    <property type="match status" value="1"/>
</dbReference>
<evidence type="ECO:0000313" key="13">
    <source>
        <dbReference type="EMBL" id="MBD9356275.1"/>
    </source>
</evidence>
<reference evidence="13 14" key="1">
    <citation type="submission" date="2020-09" db="EMBL/GenBank/DDBJ databases">
        <title>Methylomonas albis sp. nov. and Methylomonas fluvii sp. nov.: Two cold-adapted methanotrophs from the River Elbe and an amended description of Methylovulum psychrotolerans strain Eb1.</title>
        <authorList>
            <person name="Bussmann I.K."/>
            <person name="Klings K.-W."/>
            <person name="Warnstedt J."/>
            <person name="Hoppert M."/>
            <person name="Saborowski A."/>
            <person name="Horn F."/>
            <person name="Liebner S."/>
        </authorList>
    </citation>
    <scope>NUCLEOTIDE SEQUENCE [LARGE SCALE GENOMIC DNA]</scope>
    <source>
        <strain evidence="13 14">EbA</strain>
    </source>
</reference>
<evidence type="ECO:0000256" key="3">
    <source>
        <dbReference type="ARBA" id="ARBA00011955"/>
    </source>
</evidence>
<dbReference type="Proteomes" id="UP000652176">
    <property type="component" value="Unassembled WGS sequence"/>
</dbReference>
<dbReference type="EMBL" id="JACXSS010000001">
    <property type="protein sequence ID" value="MBD9356275.1"/>
    <property type="molecule type" value="Genomic_DNA"/>
</dbReference>
<dbReference type="SUPFAM" id="SSF143631">
    <property type="entry name" value="ApbE-like"/>
    <property type="match status" value="1"/>
</dbReference>
<dbReference type="PIRSF" id="PIRSF006268">
    <property type="entry name" value="ApbE"/>
    <property type="match status" value="1"/>
</dbReference>
<proteinExistence type="inferred from homology"/>
<keyword evidence="7 12" id="KW-0479">Metal-binding</keyword>
<evidence type="ECO:0000256" key="8">
    <source>
        <dbReference type="ARBA" id="ARBA00022827"/>
    </source>
</evidence>
<evidence type="ECO:0000256" key="1">
    <source>
        <dbReference type="ARBA" id="ARBA00001946"/>
    </source>
</evidence>
<dbReference type="Gene3D" id="3.10.520.10">
    <property type="entry name" value="ApbE-like domains"/>
    <property type="match status" value="1"/>
</dbReference>
<evidence type="ECO:0000256" key="2">
    <source>
        <dbReference type="ARBA" id="ARBA00008282"/>
    </source>
</evidence>
<dbReference type="InterPro" id="IPR003374">
    <property type="entry name" value="ApbE-like_sf"/>
</dbReference>
<dbReference type="InterPro" id="IPR024932">
    <property type="entry name" value="ApbE"/>
</dbReference>
<evidence type="ECO:0000256" key="7">
    <source>
        <dbReference type="ARBA" id="ARBA00022723"/>
    </source>
</evidence>
<comment type="caution">
    <text evidence="13">The sequence shown here is derived from an EMBL/GenBank/DDBJ whole genome shotgun (WGS) entry which is preliminary data.</text>
</comment>
<keyword evidence="14" id="KW-1185">Reference proteome</keyword>
<evidence type="ECO:0000256" key="12">
    <source>
        <dbReference type="PIRNR" id="PIRNR006268"/>
    </source>
</evidence>
<comment type="cofactor">
    <cofactor evidence="1">
        <name>Mg(2+)</name>
        <dbReference type="ChEBI" id="CHEBI:18420"/>
    </cofactor>
</comment>
<evidence type="ECO:0000256" key="4">
    <source>
        <dbReference type="ARBA" id="ARBA00016337"/>
    </source>
</evidence>
<accession>A0ABR9CZZ9</accession>
<dbReference type="Pfam" id="PF02424">
    <property type="entry name" value="ApbE"/>
    <property type="match status" value="1"/>
</dbReference>
<keyword evidence="8 12" id="KW-0274">FAD</keyword>
<keyword evidence="9 12" id="KW-0460">Magnesium</keyword>
<sequence>MPVNPTCRALSPNRNLFKSSAYSCRTVNAVKSKKTVKRQPLNYYRREFKAMGTPCEIQLFAAGPATANAAVALAVADIQRLEARYSRYRADSFLSEINRVAALGGSITVDDETAKLLDYAMTCYEQSDGLFDVTSGILRRAWKFDSGCLPAPALMVELLGKVGWEKVSWQSPVLSFSVQGMEIDFGGVVKEYAADCAATLCRNQGVTRGVVNLGGDIRVIGPRGDGSPWRVGIRDPRRRGDLLETLSVYEGAIASSGDYERCMVIDNVRYGHILNPKTGWPVGHLAAVTVVGDFCVVAGSASTIAMLKQTDGVAWLSQLNLPHIWVDVQGTCGGSLFQKVLGQRP</sequence>
<dbReference type="PANTHER" id="PTHR30040:SF2">
    <property type="entry name" value="FAD:PROTEIN FMN TRANSFERASE"/>
    <property type="match status" value="1"/>
</dbReference>